<dbReference type="EMBL" id="JADIVZ010000001">
    <property type="protein sequence ID" value="MBF4160967.1"/>
    <property type="molecule type" value="Genomic_DNA"/>
</dbReference>
<keyword evidence="11" id="KW-1185">Reference proteome</keyword>
<sequence>MSPGDVDRAPVQGVLALERVFVDAWSNEAVLTTLREVSRGAVELGGTAWCAVAAMENLDDIRFVSGWGDPEVVETLIGTTLSASGVISYMRRAERVGSAMWRLRAEDVPPDLWAGVGRADDLILASARDARGGLMGALVCAHPSASPHPEGRELTALDACVRQLGAAMSAALQGAHDRHALEALSTGERELWERVQQGLTWEVVLPTVLDALDADDAWAVVDWPQPHQHVASRTEMPPSALDAGIAAEVLAHAPDLAPTVREELARIARSRGGGHLRLVPLVTGGHQLGVLLARTHPEASGAAGTGSLVTDANAARIGSAAARAVLYSAEIAELARVHDYAVEVAAMVGHDLRTPVAIAAANLELLDAEARADPGASRPGLDGLQRGVDRLTRLVDDMAFASSMLRRDGSDRAGQVDIDSLLDQILASVSPSAARRGVLLERRRLSSEPCVVTGHTLQLDRVFGEMLLAAVATSDRSVTVTTEVTDAEAVVAVEVSMAHVSTRTKNISRMVELVVSHHRGTLAQERYEGGGRAVIRFAHAACEGEPARS</sequence>
<dbReference type="InterPro" id="IPR050351">
    <property type="entry name" value="BphY/WalK/GraS-like"/>
</dbReference>
<protein>
    <recommendedName>
        <fullName evidence="3">histidine kinase</fullName>
        <ecNumber evidence="3">2.7.13.3</ecNumber>
    </recommendedName>
</protein>
<evidence type="ECO:0000256" key="3">
    <source>
        <dbReference type="ARBA" id="ARBA00012438"/>
    </source>
</evidence>
<dbReference type="PANTHER" id="PTHR42878:SF7">
    <property type="entry name" value="SENSOR HISTIDINE KINASE GLRK"/>
    <property type="match status" value="1"/>
</dbReference>
<comment type="subcellular location">
    <subcellularLocation>
        <location evidence="2">Cell membrane</location>
    </subcellularLocation>
</comment>
<evidence type="ECO:0000256" key="1">
    <source>
        <dbReference type="ARBA" id="ARBA00000085"/>
    </source>
</evidence>
<evidence type="ECO:0000256" key="8">
    <source>
        <dbReference type="ARBA" id="ARBA00023012"/>
    </source>
</evidence>
<comment type="caution">
    <text evidence="10">The sequence shown here is derived from an EMBL/GenBank/DDBJ whole genome shotgun (WGS) entry which is preliminary data.</text>
</comment>
<dbReference type="Proteomes" id="UP000656804">
    <property type="component" value="Unassembled WGS sequence"/>
</dbReference>
<dbReference type="GO" id="GO:0030295">
    <property type="term" value="F:protein kinase activator activity"/>
    <property type="evidence" value="ECO:0007669"/>
    <property type="project" value="TreeGrafter"/>
</dbReference>
<dbReference type="GO" id="GO:0000155">
    <property type="term" value="F:phosphorelay sensor kinase activity"/>
    <property type="evidence" value="ECO:0007669"/>
    <property type="project" value="InterPro"/>
</dbReference>
<dbReference type="SMART" id="SM00388">
    <property type="entry name" value="HisKA"/>
    <property type="match status" value="1"/>
</dbReference>
<dbReference type="RefSeq" id="WP_194502130.1">
    <property type="nucleotide sequence ID" value="NZ_JADIVZ010000001.1"/>
</dbReference>
<keyword evidence="6 10" id="KW-0418">Kinase</keyword>
<keyword evidence="4" id="KW-0808">Transferase</keyword>
<accession>A0A930UZH9</accession>
<comment type="catalytic activity">
    <reaction evidence="1">
        <text>ATP + protein L-histidine = ADP + protein N-phospho-L-histidine.</text>
        <dbReference type="EC" id="2.7.13.3"/>
    </reaction>
</comment>
<evidence type="ECO:0000256" key="4">
    <source>
        <dbReference type="ARBA" id="ARBA00022679"/>
    </source>
</evidence>
<proteinExistence type="predicted"/>
<evidence type="ECO:0000256" key="5">
    <source>
        <dbReference type="ARBA" id="ARBA00022741"/>
    </source>
</evidence>
<reference evidence="10" key="1">
    <citation type="submission" date="2020-11" db="EMBL/GenBank/DDBJ databases">
        <title>Nocardioides sp. CBS4Y-1, whole genome shotgun sequence.</title>
        <authorList>
            <person name="Tuo L."/>
        </authorList>
    </citation>
    <scope>NUCLEOTIDE SEQUENCE</scope>
    <source>
        <strain evidence="10">CBS4Y-1</strain>
    </source>
</reference>
<evidence type="ECO:0000256" key="7">
    <source>
        <dbReference type="ARBA" id="ARBA00022840"/>
    </source>
</evidence>
<dbReference type="InterPro" id="IPR036097">
    <property type="entry name" value="HisK_dim/P_sf"/>
</dbReference>
<evidence type="ECO:0000256" key="6">
    <source>
        <dbReference type="ARBA" id="ARBA00022777"/>
    </source>
</evidence>
<dbReference type="InterPro" id="IPR003661">
    <property type="entry name" value="HisK_dim/P_dom"/>
</dbReference>
<dbReference type="GO" id="GO:0000156">
    <property type="term" value="F:phosphorelay response regulator activity"/>
    <property type="evidence" value="ECO:0007669"/>
    <property type="project" value="TreeGrafter"/>
</dbReference>
<dbReference type="GO" id="GO:0005886">
    <property type="term" value="C:plasma membrane"/>
    <property type="evidence" value="ECO:0007669"/>
    <property type="project" value="UniProtKB-SubCell"/>
</dbReference>
<evidence type="ECO:0000313" key="10">
    <source>
        <dbReference type="EMBL" id="MBF4160967.1"/>
    </source>
</evidence>
<dbReference type="Pfam" id="PF00512">
    <property type="entry name" value="HisKA"/>
    <property type="match status" value="1"/>
</dbReference>
<name>A0A930UZH9_9ACTN</name>
<evidence type="ECO:0000259" key="9">
    <source>
        <dbReference type="SMART" id="SM00388"/>
    </source>
</evidence>
<keyword evidence="5" id="KW-0547">Nucleotide-binding</keyword>
<dbReference type="SUPFAM" id="SSF47384">
    <property type="entry name" value="Homodimeric domain of signal transducing histidine kinase"/>
    <property type="match status" value="1"/>
</dbReference>
<dbReference type="GO" id="GO:0007234">
    <property type="term" value="P:osmosensory signaling via phosphorelay pathway"/>
    <property type="evidence" value="ECO:0007669"/>
    <property type="project" value="TreeGrafter"/>
</dbReference>
<dbReference type="GO" id="GO:0005524">
    <property type="term" value="F:ATP binding"/>
    <property type="evidence" value="ECO:0007669"/>
    <property type="project" value="UniProtKB-KW"/>
</dbReference>
<dbReference type="EC" id="2.7.13.3" evidence="3"/>
<keyword evidence="7" id="KW-0067">ATP-binding</keyword>
<gene>
    <name evidence="10" type="ORF">ISG29_04645</name>
</gene>
<evidence type="ECO:0000313" key="11">
    <source>
        <dbReference type="Proteomes" id="UP000656804"/>
    </source>
</evidence>
<dbReference type="CDD" id="cd00082">
    <property type="entry name" value="HisKA"/>
    <property type="match status" value="1"/>
</dbReference>
<organism evidence="10 11">
    <name type="scientific">Nocardioides acrostichi</name>
    <dbReference type="NCBI Taxonomy" id="2784339"/>
    <lineage>
        <taxon>Bacteria</taxon>
        <taxon>Bacillati</taxon>
        <taxon>Actinomycetota</taxon>
        <taxon>Actinomycetes</taxon>
        <taxon>Propionibacteriales</taxon>
        <taxon>Nocardioidaceae</taxon>
        <taxon>Nocardioides</taxon>
    </lineage>
</organism>
<keyword evidence="8" id="KW-0902">Two-component regulatory system</keyword>
<evidence type="ECO:0000256" key="2">
    <source>
        <dbReference type="ARBA" id="ARBA00004236"/>
    </source>
</evidence>
<dbReference type="PANTHER" id="PTHR42878">
    <property type="entry name" value="TWO-COMPONENT HISTIDINE KINASE"/>
    <property type="match status" value="1"/>
</dbReference>
<dbReference type="AlphaFoldDB" id="A0A930UZH9"/>
<dbReference type="Gene3D" id="1.10.287.130">
    <property type="match status" value="1"/>
</dbReference>
<feature type="domain" description="Signal transduction histidine kinase dimerisation/phosphoacceptor" evidence="9">
    <location>
        <begin position="340"/>
        <end position="406"/>
    </location>
</feature>